<keyword evidence="11" id="KW-1185">Reference proteome</keyword>
<keyword evidence="5 10" id="KW-0808">Transferase</keyword>
<dbReference type="GO" id="GO:0032259">
    <property type="term" value="P:methylation"/>
    <property type="evidence" value="ECO:0007669"/>
    <property type="project" value="UniProtKB-KW"/>
</dbReference>
<dbReference type="EC" id="2.1.1.63" evidence="3"/>
<name>A0AAE3GB38_9GAMM</name>
<dbReference type="PANTHER" id="PTHR10815">
    <property type="entry name" value="METHYLATED-DNA--PROTEIN-CYSTEINE METHYLTRANSFERASE"/>
    <property type="match status" value="1"/>
</dbReference>
<dbReference type="FunFam" id="1.10.10.10:FF:000214">
    <property type="entry name" value="Methylated-DNA--protein-cysteine methyltransferase"/>
    <property type="match status" value="1"/>
</dbReference>
<dbReference type="PROSITE" id="PS00374">
    <property type="entry name" value="MGMT"/>
    <property type="match status" value="1"/>
</dbReference>
<dbReference type="NCBIfam" id="TIGR00589">
    <property type="entry name" value="ogt"/>
    <property type="match status" value="1"/>
</dbReference>
<feature type="domain" description="Methylated-DNA-[protein]-cysteine S-methyltransferase DNA binding" evidence="9">
    <location>
        <begin position="120"/>
        <end position="199"/>
    </location>
</feature>
<evidence type="ECO:0000256" key="2">
    <source>
        <dbReference type="ARBA" id="ARBA00008711"/>
    </source>
</evidence>
<dbReference type="GO" id="GO:0006281">
    <property type="term" value="P:DNA repair"/>
    <property type="evidence" value="ECO:0007669"/>
    <property type="project" value="UniProtKB-KW"/>
</dbReference>
<dbReference type="EMBL" id="JALJXV010000013">
    <property type="protein sequence ID" value="MCP1677022.1"/>
    <property type="molecule type" value="Genomic_DNA"/>
</dbReference>
<accession>A0AAE3GB38</accession>
<dbReference type="SUPFAM" id="SSF46767">
    <property type="entry name" value="Methylated DNA-protein cysteine methyltransferase, C-terminal domain"/>
    <property type="match status" value="1"/>
</dbReference>
<dbReference type="InterPro" id="IPR001497">
    <property type="entry name" value="MethylDNA_cys_MeTrfase_AS"/>
</dbReference>
<dbReference type="SUPFAM" id="SSF53155">
    <property type="entry name" value="Methylated DNA-protein cysteine methyltransferase domain"/>
    <property type="match status" value="1"/>
</dbReference>
<dbReference type="AlphaFoldDB" id="A0AAE3GB38"/>
<organism evidence="10 11">
    <name type="scientific">Natronocella acetinitrilica</name>
    <dbReference type="NCBI Taxonomy" id="414046"/>
    <lineage>
        <taxon>Bacteria</taxon>
        <taxon>Pseudomonadati</taxon>
        <taxon>Pseudomonadota</taxon>
        <taxon>Gammaproteobacteria</taxon>
        <taxon>Chromatiales</taxon>
        <taxon>Ectothiorhodospiraceae</taxon>
        <taxon>Natronocella</taxon>
    </lineage>
</organism>
<dbReference type="InterPro" id="IPR036631">
    <property type="entry name" value="MGMT_N_sf"/>
</dbReference>
<dbReference type="Gene3D" id="1.10.10.10">
    <property type="entry name" value="Winged helix-like DNA-binding domain superfamily/Winged helix DNA-binding domain"/>
    <property type="match status" value="1"/>
</dbReference>
<evidence type="ECO:0000313" key="11">
    <source>
        <dbReference type="Proteomes" id="UP001205843"/>
    </source>
</evidence>
<keyword evidence="6" id="KW-0227">DNA damage</keyword>
<evidence type="ECO:0000256" key="7">
    <source>
        <dbReference type="ARBA" id="ARBA00023204"/>
    </source>
</evidence>
<dbReference type="InterPro" id="IPR036217">
    <property type="entry name" value="MethylDNA_cys_MeTrfase_DNAb"/>
</dbReference>
<evidence type="ECO:0000256" key="1">
    <source>
        <dbReference type="ARBA" id="ARBA00001286"/>
    </source>
</evidence>
<dbReference type="Proteomes" id="UP001205843">
    <property type="component" value="Unassembled WGS sequence"/>
</dbReference>
<comment type="similarity">
    <text evidence="2">Belongs to the MGMT family.</text>
</comment>
<comment type="catalytic activity">
    <reaction evidence="1">
        <text>a 4-O-methyl-thymidine in DNA + L-cysteinyl-[protein] = a thymidine in DNA + S-methyl-L-cysteinyl-[protein]</text>
        <dbReference type="Rhea" id="RHEA:53428"/>
        <dbReference type="Rhea" id="RHEA-COMP:10131"/>
        <dbReference type="Rhea" id="RHEA-COMP:10132"/>
        <dbReference type="Rhea" id="RHEA-COMP:13555"/>
        <dbReference type="Rhea" id="RHEA-COMP:13556"/>
        <dbReference type="ChEBI" id="CHEBI:29950"/>
        <dbReference type="ChEBI" id="CHEBI:82612"/>
        <dbReference type="ChEBI" id="CHEBI:137386"/>
        <dbReference type="ChEBI" id="CHEBI:137387"/>
        <dbReference type="EC" id="2.1.1.63"/>
    </reaction>
</comment>
<sequence length="206" mass="22100">MDHLSMTPGEACWLAWLNLHCPVSVRYNTSPASRASVKELRVAWHTTPLGCLFVAGTSRGISQLLFRRPGVSDALLRRQLLRQWPGLSMVTDPDGTARMLAPLLGAGLSAGVELDVIATPFQARVWQALLEVGPGATVSYGELATRIGRPTAFRAVGRAVGANPVALLIPCHRVVPATGGVGNYRWGVSRKRRLLSVESRLSALAS</sequence>
<keyword evidence="7" id="KW-0234">DNA repair</keyword>
<reference evidence="10" key="1">
    <citation type="submission" date="2022-03" db="EMBL/GenBank/DDBJ databases">
        <title>Genomic Encyclopedia of Type Strains, Phase III (KMG-III): the genomes of soil and plant-associated and newly described type strains.</title>
        <authorList>
            <person name="Whitman W."/>
        </authorList>
    </citation>
    <scope>NUCLEOTIDE SEQUENCE</scope>
    <source>
        <strain evidence="10">ANL 6-2</strain>
    </source>
</reference>
<evidence type="ECO:0000256" key="5">
    <source>
        <dbReference type="ARBA" id="ARBA00022679"/>
    </source>
</evidence>
<dbReference type="Gene3D" id="3.30.160.70">
    <property type="entry name" value="Methylated DNA-protein cysteine methyltransferase domain"/>
    <property type="match status" value="1"/>
</dbReference>
<proteinExistence type="inferred from homology"/>
<evidence type="ECO:0000256" key="6">
    <source>
        <dbReference type="ARBA" id="ARBA00022763"/>
    </source>
</evidence>
<dbReference type="Pfam" id="PF01035">
    <property type="entry name" value="DNA_binding_1"/>
    <property type="match status" value="1"/>
</dbReference>
<evidence type="ECO:0000256" key="3">
    <source>
        <dbReference type="ARBA" id="ARBA00011918"/>
    </source>
</evidence>
<evidence type="ECO:0000259" key="9">
    <source>
        <dbReference type="Pfam" id="PF01035"/>
    </source>
</evidence>
<evidence type="ECO:0000256" key="4">
    <source>
        <dbReference type="ARBA" id="ARBA00022603"/>
    </source>
</evidence>
<dbReference type="GO" id="GO:0003908">
    <property type="term" value="F:methylated-DNA-[protein]-cysteine S-methyltransferase activity"/>
    <property type="evidence" value="ECO:0007669"/>
    <property type="project" value="UniProtKB-EC"/>
</dbReference>
<comment type="caution">
    <text evidence="10">The sequence shown here is derived from an EMBL/GenBank/DDBJ whole genome shotgun (WGS) entry which is preliminary data.</text>
</comment>
<evidence type="ECO:0000313" key="10">
    <source>
        <dbReference type="EMBL" id="MCP1677022.1"/>
    </source>
</evidence>
<dbReference type="PANTHER" id="PTHR10815:SF5">
    <property type="entry name" value="METHYLATED-DNA--PROTEIN-CYSTEINE METHYLTRANSFERASE"/>
    <property type="match status" value="1"/>
</dbReference>
<keyword evidence="4 10" id="KW-0489">Methyltransferase</keyword>
<dbReference type="CDD" id="cd06445">
    <property type="entry name" value="ATase"/>
    <property type="match status" value="1"/>
</dbReference>
<evidence type="ECO:0000256" key="8">
    <source>
        <dbReference type="ARBA" id="ARBA00049348"/>
    </source>
</evidence>
<gene>
    <name evidence="10" type="ORF">J2T57_004196</name>
</gene>
<dbReference type="InterPro" id="IPR014048">
    <property type="entry name" value="MethylDNA_cys_MeTrfase_DNA-bd"/>
</dbReference>
<comment type="catalytic activity">
    <reaction evidence="8">
        <text>a 6-O-methyl-2'-deoxyguanosine in DNA + L-cysteinyl-[protein] = S-methyl-L-cysteinyl-[protein] + a 2'-deoxyguanosine in DNA</text>
        <dbReference type="Rhea" id="RHEA:24000"/>
        <dbReference type="Rhea" id="RHEA-COMP:10131"/>
        <dbReference type="Rhea" id="RHEA-COMP:10132"/>
        <dbReference type="Rhea" id="RHEA-COMP:11367"/>
        <dbReference type="Rhea" id="RHEA-COMP:11368"/>
        <dbReference type="ChEBI" id="CHEBI:29950"/>
        <dbReference type="ChEBI" id="CHEBI:82612"/>
        <dbReference type="ChEBI" id="CHEBI:85445"/>
        <dbReference type="ChEBI" id="CHEBI:85448"/>
        <dbReference type="EC" id="2.1.1.63"/>
    </reaction>
</comment>
<dbReference type="InterPro" id="IPR036388">
    <property type="entry name" value="WH-like_DNA-bd_sf"/>
</dbReference>
<protein>
    <recommendedName>
        <fullName evidence="3">methylated-DNA--[protein]-cysteine S-methyltransferase</fullName>
        <ecNumber evidence="3">2.1.1.63</ecNumber>
    </recommendedName>
</protein>